<sequence length="37" mass="4200">MKRIDQHKKIKAKSVATNLAVLGYLMFCKGVKKLPLK</sequence>
<evidence type="ECO:0000313" key="1">
    <source>
        <dbReference type="EMBL" id="BDS12890.1"/>
    </source>
</evidence>
<dbReference type="Proteomes" id="UP001060919">
    <property type="component" value="Chromosome"/>
</dbReference>
<keyword evidence="2" id="KW-1185">Reference proteome</keyword>
<evidence type="ECO:0000313" key="2">
    <source>
        <dbReference type="Proteomes" id="UP001060919"/>
    </source>
</evidence>
<gene>
    <name evidence="1" type="ORF">AsAng_0036150</name>
</gene>
<dbReference type="KEGG" id="aup:AsAng_0036150"/>
<dbReference type="EMBL" id="AP026867">
    <property type="protein sequence ID" value="BDS12890.1"/>
    <property type="molecule type" value="Genomic_DNA"/>
</dbReference>
<organism evidence="1 2">
    <name type="scientific">Aureispira anguillae</name>
    <dbReference type="NCBI Taxonomy" id="2864201"/>
    <lineage>
        <taxon>Bacteria</taxon>
        <taxon>Pseudomonadati</taxon>
        <taxon>Bacteroidota</taxon>
        <taxon>Saprospiria</taxon>
        <taxon>Saprospirales</taxon>
        <taxon>Saprospiraceae</taxon>
        <taxon>Aureispira</taxon>
    </lineage>
</organism>
<accession>A0A915YGS8</accession>
<reference evidence="1" key="1">
    <citation type="submission" date="2022-09" db="EMBL/GenBank/DDBJ databases">
        <title>Aureispira anguillicida sp. nov., isolated from Leptocephalus of Japanese eel Anguilla japonica.</title>
        <authorList>
            <person name="Yuasa K."/>
            <person name="Mekata T."/>
            <person name="Ikunari K."/>
        </authorList>
    </citation>
    <scope>NUCLEOTIDE SEQUENCE</scope>
    <source>
        <strain evidence="1">EL160426</strain>
    </source>
</reference>
<name>A0A915YGS8_9BACT</name>
<proteinExistence type="predicted"/>
<dbReference type="AlphaFoldDB" id="A0A915YGS8"/>
<protein>
    <submittedName>
        <fullName evidence="1">Uncharacterized protein</fullName>
    </submittedName>
</protein>